<dbReference type="PROSITE" id="PS50005">
    <property type="entry name" value="TPR"/>
    <property type="match status" value="1"/>
</dbReference>
<feature type="region of interest" description="Disordered" evidence="2">
    <location>
        <begin position="28"/>
        <end position="76"/>
    </location>
</feature>
<feature type="transmembrane region" description="Helical" evidence="3">
    <location>
        <begin position="132"/>
        <end position="151"/>
    </location>
</feature>
<organism evidence="4 5">
    <name type="scientific">Spinacia oleracea</name>
    <name type="common">Spinach</name>
    <dbReference type="NCBI Taxonomy" id="3562"/>
    <lineage>
        <taxon>Eukaryota</taxon>
        <taxon>Viridiplantae</taxon>
        <taxon>Streptophyta</taxon>
        <taxon>Embryophyta</taxon>
        <taxon>Tracheophyta</taxon>
        <taxon>Spermatophyta</taxon>
        <taxon>Magnoliopsida</taxon>
        <taxon>eudicotyledons</taxon>
        <taxon>Gunneridae</taxon>
        <taxon>Pentapetalae</taxon>
        <taxon>Caryophyllales</taxon>
        <taxon>Chenopodiaceae</taxon>
        <taxon>Chenopodioideae</taxon>
        <taxon>Anserineae</taxon>
        <taxon>Spinacia</taxon>
    </lineage>
</organism>
<keyword evidence="3" id="KW-0472">Membrane</keyword>
<protein>
    <submittedName>
        <fullName evidence="5">Uncharacterized protein isoform X1</fullName>
    </submittedName>
</protein>
<keyword evidence="3" id="KW-1133">Transmembrane helix</keyword>
<sequence>MWVAATPLNYSRFFIIKRCNRSQFRVQCSDNPRGFGSQDDSNSTKKWSTSKQSKSANTKPSSMPGQAPGVGSKPEKKYTQTFSDLEFEGKLQAVKRSALEKKESETTIEYGAIDYDAPMEPKQKTIGLGTKIGVGIAVVVFGLVFALGDFLPSGSLNSSEDNGPVSKKLSKEETAYLQVNSERLQQYEATLSSSPKDPVALEGATVTLAELGEYARAATYLEDLTKEKPSDPDVFRLLGEIKYELKDYDGSIAAYKSSAKVTKGIDFEVLRGLTNTLLAAKKPDEAVQVLLDSRERLNNGKLSDSTIKTEKTSEGNDTLDVDPIQVELLLGKAYSDWGHISDAISVYDQLISSHPSDFRGYLAKGILLKQNGIVGDAERMFIQARFFAPEKAKAFVDRYSRN</sequence>
<feature type="compositionally biased region" description="Low complexity" evidence="2">
    <location>
        <begin position="44"/>
        <end position="55"/>
    </location>
</feature>
<dbReference type="PANTHER" id="PTHR26312:SF126">
    <property type="entry name" value="TETRATRICOPEPTIDE REPEAT (TPR)-LIKE SUPERFAMILY PROTEIN"/>
    <property type="match status" value="1"/>
</dbReference>
<keyword evidence="4" id="KW-1185">Reference proteome</keyword>
<dbReference type="Gene3D" id="1.25.40.10">
    <property type="entry name" value="Tetratricopeptide repeat domain"/>
    <property type="match status" value="1"/>
</dbReference>
<accession>A0A9R0JTA5</accession>
<reference evidence="5" key="2">
    <citation type="submission" date="2025-08" db="UniProtKB">
        <authorList>
            <consortium name="RefSeq"/>
        </authorList>
    </citation>
    <scope>IDENTIFICATION</scope>
    <source>
        <tissue evidence="5">Leaf</tissue>
    </source>
</reference>
<evidence type="ECO:0000313" key="5">
    <source>
        <dbReference type="RefSeq" id="XP_021845760.1"/>
    </source>
</evidence>
<dbReference type="InterPro" id="IPR019734">
    <property type="entry name" value="TPR_rpt"/>
</dbReference>
<dbReference type="RefSeq" id="XP_021845760.1">
    <property type="nucleotide sequence ID" value="XM_021990068.2"/>
</dbReference>
<dbReference type="OrthoDB" id="536368at2759"/>
<feature type="repeat" description="TPR" evidence="1">
    <location>
        <begin position="324"/>
        <end position="357"/>
    </location>
</feature>
<evidence type="ECO:0000256" key="2">
    <source>
        <dbReference type="SAM" id="MobiDB-lite"/>
    </source>
</evidence>
<evidence type="ECO:0000313" key="4">
    <source>
        <dbReference type="Proteomes" id="UP000813463"/>
    </source>
</evidence>
<evidence type="ECO:0000256" key="3">
    <source>
        <dbReference type="SAM" id="Phobius"/>
    </source>
</evidence>
<dbReference type="Pfam" id="PF13432">
    <property type="entry name" value="TPR_16"/>
    <property type="match status" value="2"/>
</dbReference>
<dbReference type="AlphaFoldDB" id="A0A9R0JTA5"/>
<proteinExistence type="predicted"/>
<name>A0A9R0JTA5_SPIOL</name>
<keyword evidence="1" id="KW-0802">TPR repeat</keyword>
<dbReference type="GeneID" id="110785595"/>
<dbReference type="Proteomes" id="UP000813463">
    <property type="component" value="Chromosome 1"/>
</dbReference>
<reference evidence="4" key="1">
    <citation type="journal article" date="2021" name="Nat. Commun.">
        <title>Genomic analyses provide insights into spinach domestication and the genetic basis of agronomic traits.</title>
        <authorList>
            <person name="Cai X."/>
            <person name="Sun X."/>
            <person name="Xu C."/>
            <person name="Sun H."/>
            <person name="Wang X."/>
            <person name="Ge C."/>
            <person name="Zhang Z."/>
            <person name="Wang Q."/>
            <person name="Fei Z."/>
            <person name="Jiao C."/>
            <person name="Wang Q."/>
        </authorList>
    </citation>
    <scope>NUCLEOTIDE SEQUENCE [LARGE SCALE GENOMIC DNA]</scope>
    <source>
        <strain evidence="4">cv. Varoflay</strain>
    </source>
</reference>
<dbReference type="GO" id="GO:0009535">
    <property type="term" value="C:chloroplast thylakoid membrane"/>
    <property type="evidence" value="ECO:0007669"/>
    <property type="project" value="TreeGrafter"/>
</dbReference>
<dbReference type="InterPro" id="IPR011990">
    <property type="entry name" value="TPR-like_helical_dom_sf"/>
</dbReference>
<keyword evidence="3" id="KW-0812">Transmembrane</keyword>
<dbReference type="SUPFAM" id="SSF48452">
    <property type="entry name" value="TPR-like"/>
    <property type="match status" value="1"/>
</dbReference>
<gene>
    <name evidence="5" type="primary">LOC110785595</name>
</gene>
<dbReference type="KEGG" id="soe:110785595"/>
<dbReference type="PANTHER" id="PTHR26312">
    <property type="entry name" value="TETRATRICOPEPTIDE REPEAT PROTEIN 5"/>
    <property type="match status" value="1"/>
</dbReference>
<evidence type="ECO:0000256" key="1">
    <source>
        <dbReference type="PROSITE-ProRule" id="PRU00339"/>
    </source>
</evidence>